<dbReference type="EMBL" id="CP144748">
    <property type="protein sequence ID" value="WVZ70063.1"/>
    <property type="molecule type" value="Genomic_DNA"/>
</dbReference>
<accession>A0AAQ3WQ04</accession>
<feature type="signal peptide" evidence="1">
    <location>
        <begin position="1"/>
        <end position="21"/>
    </location>
</feature>
<evidence type="ECO:0000313" key="2">
    <source>
        <dbReference type="EMBL" id="WVZ70063.1"/>
    </source>
</evidence>
<dbReference type="AlphaFoldDB" id="A0AAQ3WQ04"/>
<evidence type="ECO:0000313" key="3">
    <source>
        <dbReference type="Proteomes" id="UP001341281"/>
    </source>
</evidence>
<keyword evidence="1" id="KW-0732">Signal</keyword>
<organism evidence="2 3">
    <name type="scientific">Paspalum notatum var. saurae</name>
    <dbReference type="NCBI Taxonomy" id="547442"/>
    <lineage>
        <taxon>Eukaryota</taxon>
        <taxon>Viridiplantae</taxon>
        <taxon>Streptophyta</taxon>
        <taxon>Embryophyta</taxon>
        <taxon>Tracheophyta</taxon>
        <taxon>Spermatophyta</taxon>
        <taxon>Magnoliopsida</taxon>
        <taxon>Liliopsida</taxon>
        <taxon>Poales</taxon>
        <taxon>Poaceae</taxon>
        <taxon>PACMAD clade</taxon>
        <taxon>Panicoideae</taxon>
        <taxon>Andropogonodae</taxon>
        <taxon>Paspaleae</taxon>
        <taxon>Paspalinae</taxon>
        <taxon>Paspalum</taxon>
    </lineage>
</organism>
<keyword evidence="3" id="KW-1185">Reference proteome</keyword>
<dbReference type="Proteomes" id="UP001341281">
    <property type="component" value="Chromosome 04"/>
</dbReference>
<gene>
    <name evidence="2" type="ORF">U9M48_018763</name>
</gene>
<feature type="chain" id="PRO_5043026415" evidence="1">
    <location>
        <begin position="22"/>
        <end position="89"/>
    </location>
</feature>
<evidence type="ECO:0000256" key="1">
    <source>
        <dbReference type="SAM" id="SignalP"/>
    </source>
</evidence>
<protein>
    <submittedName>
        <fullName evidence="2">Uncharacterized protein</fullName>
    </submittedName>
</protein>
<sequence>MVSKFTLIALVLFTAVGGELGHAVPLRHGLRVVSMKSIRGGAPCGMQPSDTKIFHAGVGEEGGIYRSAEEAKFVSPVPGFLRPPYIPPS</sequence>
<name>A0AAQ3WQ04_PASNO</name>
<reference evidence="2 3" key="1">
    <citation type="submission" date="2024-02" db="EMBL/GenBank/DDBJ databases">
        <title>High-quality chromosome-scale genome assembly of Pensacola bahiagrass (Paspalum notatum Flugge var. saurae).</title>
        <authorList>
            <person name="Vega J.M."/>
            <person name="Podio M."/>
            <person name="Orjuela J."/>
            <person name="Siena L.A."/>
            <person name="Pessino S.C."/>
            <person name="Combes M.C."/>
            <person name="Mariac C."/>
            <person name="Albertini E."/>
            <person name="Pupilli F."/>
            <person name="Ortiz J.P.A."/>
            <person name="Leblanc O."/>
        </authorList>
    </citation>
    <scope>NUCLEOTIDE SEQUENCE [LARGE SCALE GENOMIC DNA]</scope>
    <source>
        <strain evidence="2">R1</strain>
        <tissue evidence="2">Leaf</tissue>
    </source>
</reference>
<proteinExistence type="predicted"/>